<evidence type="ECO:0000313" key="5">
    <source>
        <dbReference type="Proteomes" id="UP000603317"/>
    </source>
</evidence>
<name>A0ABQ1F3A7_9SPHN</name>
<dbReference type="Gene3D" id="1.20.1250.20">
    <property type="entry name" value="MFS general substrate transporter like domains"/>
    <property type="match status" value="1"/>
</dbReference>
<dbReference type="Pfam" id="PF13347">
    <property type="entry name" value="MFS_2"/>
    <property type="match status" value="1"/>
</dbReference>
<feature type="transmembrane region" description="Helical" evidence="3">
    <location>
        <begin position="107"/>
        <end position="124"/>
    </location>
</feature>
<comment type="similarity">
    <text evidence="1">Belongs to the sodium:galactoside symporter (TC 2.A.2) family.</text>
</comment>
<organism evidence="4 5">
    <name type="scientific">Blastomonas marina</name>
    <dbReference type="NCBI Taxonomy" id="1867408"/>
    <lineage>
        <taxon>Bacteria</taxon>
        <taxon>Pseudomonadati</taxon>
        <taxon>Pseudomonadota</taxon>
        <taxon>Alphaproteobacteria</taxon>
        <taxon>Sphingomonadales</taxon>
        <taxon>Sphingomonadaceae</taxon>
        <taxon>Blastomonas</taxon>
    </lineage>
</organism>
<feature type="transmembrane region" description="Helical" evidence="3">
    <location>
        <begin position="37"/>
        <end position="61"/>
    </location>
</feature>
<feature type="transmembrane region" description="Helical" evidence="3">
    <location>
        <begin position="264"/>
        <end position="288"/>
    </location>
</feature>
<evidence type="ECO:0000256" key="3">
    <source>
        <dbReference type="SAM" id="Phobius"/>
    </source>
</evidence>
<feature type="transmembrane region" description="Helical" evidence="3">
    <location>
        <begin position="67"/>
        <end position="86"/>
    </location>
</feature>
<dbReference type="PANTHER" id="PTHR11328:SF24">
    <property type="entry name" value="MAJOR FACILITATOR SUPERFAMILY (MFS) PROFILE DOMAIN-CONTAINING PROTEIN"/>
    <property type="match status" value="1"/>
</dbReference>
<feature type="transmembrane region" description="Helical" evidence="3">
    <location>
        <begin position="406"/>
        <end position="433"/>
    </location>
</feature>
<dbReference type="InterPro" id="IPR036259">
    <property type="entry name" value="MFS_trans_sf"/>
</dbReference>
<accession>A0ABQ1F3A7</accession>
<feature type="transmembrane region" description="Helical" evidence="3">
    <location>
        <begin position="136"/>
        <end position="154"/>
    </location>
</feature>
<comment type="caution">
    <text evidence="4">The sequence shown here is derived from an EMBL/GenBank/DDBJ whole genome shotgun (WGS) entry which is preliminary data.</text>
</comment>
<evidence type="ECO:0000256" key="2">
    <source>
        <dbReference type="SAM" id="MobiDB-lite"/>
    </source>
</evidence>
<feature type="transmembrane region" description="Helical" evidence="3">
    <location>
        <begin position="215"/>
        <end position="232"/>
    </location>
</feature>
<keyword evidence="3" id="KW-0812">Transmembrane</keyword>
<keyword evidence="3" id="KW-1133">Transmembrane helix</keyword>
<proteinExistence type="inferred from homology"/>
<dbReference type="SUPFAM" id="SSF103473">
    <property type="entry name" value="MFS general substrate transporter"/>
    <property type="match status" value="1"/>
</dbReference>
<keyword evidence="3" id="KW-0472">Membrane</keyword>
<dbReference type="EMBL" id="BMID01000001">
    <property type="protein sequence ID" value="GFZ98427.1"/>
    <property type="molecule type" value="Genomic_DNA"/>
</dbReference>
<dbReference type="InterPro" id="IPR039672">
    <property type="entry name" value="MFS_2"/>
</dbReference>
<feature type="transmembrane region" description="Helical" evidence="3">
    <location>
        <begin position="300"/>
        <end position="318"/>
    </location>
</feature>
<feature type="transmembrane region" description="Helical" evidence="3">
    <location>
        <begin position="453"/>
        <end position="472"/>
    </location>
</feature>
<feature type="region of interest" description="Disordered" evidence="2">
    <location>
        <begin position="1"/>
        <end position="27"/>
    </location>
</feature>
<evidence type="ECO:0000313" key="4">
    <source>
        <dbReference type="EMBL" id="GFZ98427.1"/>
    </source>
</evidence>
<gene>
    <name evidence="4" type="ORF">GCM10010923_03210</name>
</gene>
<dbReference type="PANTHER" id="PTHR11328">
    <property type="entry name" value="MAJOR FACILITATOR SUPERFAMILY DOMAIN-CONTAINING PROTEIN"/>
    <property type="match status" value="1"/>
</dbReference>
<evidence type="ECO:0000256" key="1">
    <source>
        <dbReference type="ARBA" id="ARBA00009617"/>
    </source>
</evidence>
<feature type="compositionally biased region" description="Basic and acidic residues" evidence="2">
    <location>
        <begin position="1"/>
        <end position="16"/>
    </location>
</feature>
<protein>
    <submittedName>
        <fullName evidence="4">Sugar transporter</fullName>
    </submittedName>
</protein>
<keyword evidence="5" id="KW-1185">Reference proteome</keyword>
<reference evidence="5" key="1">
    <citation type="journal article" date="2019" name="Int. J. Syst. Evol. Microbiol.">
        <title>The Global Catalogue of Microorganisms (GCM) 10K type strain sequencing project: providing services to taxonomists for standard genome sequencing and annotation.</title>
        <authorList>
            <consortium name="The Broad Institute Genomics Platform"/>
            <consortium name="The Broad Institute Genome Sequencing Center for Infectious Disease"/>
            <person name="Wu L."/>
            <person name="Ma J."/>
        </authorList>
    </citation>
    <scope>NUCLEOTIDE SEQUENCE [LARGE SCALE GENOMIC DNA]</scope>
    <source>
        <strain evidence="5">CGMCC 1.15297</strain>
    </source>
</reference>
<sequence length="498" mass="53858">MGEDANAEHRQADRSLSRVNAPAHTAPPRRVSLRTKLAFGVGTVAFGIKDNGFGVFLLLFYNQVVGLPAEAVGATIGLALVLDALIDPVVGNLSDRTRSRIGRRHPWMYGAALPVALSWLMLWHPPTSGTGATLGYLLIVGFLVRASLSAYEVPSISLLPEMTSDYQERTVVLRYRFLFGWVGGLVMLAIAYGLIFTDTPEYPNGLLNPDGYTPYAVIGALVMLASILLSAWGTHKKFARPPAHPIDTAENLGQIVATLKYRPFLILMVAALFGMAIQGITFALTNYLFDFVWEFTALQFVAYTGILFASAVASFLVVVPIGRRFRKQRAAAICVVVMMLFASAPYWLRYFDLAPPNGSDWLPPFIFAFVFVGNTAGISATLFTTSMMADVTDHAASKGGKQTEGLFFAGYFFLQKAISGIGIFLSGLILGLVGFPENAQPGAVDQVVLMRLTLFYAAALVVFGLAAAWSYMRFPLGPVAGVDPQGLDRVIDAAGEEV</sequence>
<keyword evidence="4" id="KW-0813">Transport</keyword>
<feature type="transmembrane region" description="Helical" evidence="3">
    <location>
        <begin position="330"/>
        <end position="349"/>
    </location>
</feature>
<feature type="transmembrane region" description="Helical" evidence="3">
    <location>
        <begin position="175"/>
        <end position="195"/>
    </location>
</feature>
<dbReference type="Proteomes" id="UP000603317">
    <property type="component" value="Unassembled WGS sequence"/>
</dbReference>
<feature type="transmembrane region" description="Helical" evidence="3">
    <location>
        <begin position="361"/>
        <end position="385"/>
    </location>
</feature>
<keyword evidence="4" id="KW-0762">Sugar transport</keyword>